<dbReference type="EMBL" id="MU157865">
    <property type="protein sequence ID" value="KAF9526964.1"/>
    <property type="molecule type" value="Genomic_DNA"/>
</dbReference>
<protein>
    <recommendedName>
        <fullName evidence="1">RNA-dependent RNA polymerase</fullName>
        <ecNumber evidence="1">2.7.7.48</ecNumber>
    </recommendedName>
</protein>
<dbReference type="Proteomes" id="UP000807306">
    <property type="component" value="Unassembled WGS sequence"/>
</dbReference>
<dbReference type="InterPro" id="IPR057596">
    <property type="entry name" value="RDRP_core"/>
</dbReference>
<keyword evidence="1" id="KW-0808">Transferase</keyword>
<dbReference type="Pfam" id="PF05183">
    <property type="entry name" value="RdRP"/>
    <property type="match status" value="1"/>
</dbReference>
<dbReference type="AlphaFoldDB" id="A0A9P6EDC6"/>
<accession>A0A9P6EDC6</accession>
<evidence type="ECO:0000259" key="2">
    <source>
        <dbReference type="Pfam" id="PF05183"/>
    </source>
</evidence>
<dbReference type="EC" id="2.7.7.48" evidence="1"/>
<evidence type="ECO:0000313" key="3">
    <source>
        <dbReference type="EMBL" id="KAF9526964.1"/>
    </source>
</evidence>
<organism evidence="3 4">
    <name type="scientific">Crepidotus variabilis</name>
    <dbReference type="NCBI Taxonomy" id="179855"/>
    <lineage>
        <taxon>Eukaryota</taxon>
        <taxon>Fungi</taxon>
        <taxon>Dikarya</taxon>
        <taxon>Basidiomycota</taxon>
        <taxon>Agaricomycotina</taxon>
        <taxon>Agaricomycetes</taxon>
        <taxon>Agaricomycetidae</taxon>
        <taxon>Agaricales</taxon>
        <taxon>Agaricineae</taxon>
        <taxon>Crepidotaceae</taxon>
        <taxon>Crepidotus</taxon>
    </lineage>
</organism>
<reference evidence="3" key="1">
    <citation type="submission" date="2020-11" db="EMBL/GenBank/DDBJ databases">
        <authorList>
            <consortium name="DOE Joint Genome Institute"/>
            <person name="Ahrendt S."/>
            <person name="Riley R."/>
            <person name="Andreopoulos W."/>
            <person name="Labutti K."/>
            <person name="Pangilinan J."/>
            <person name="Ruiz-Duenas F.J."/>
            <person name="Barrasa J.M."/>
            <person name="Sanchez-Garcia M."/>
            <person name="Camarero S."/>
            <person name="Miyauchi S."/>
            <person name="Serrano A."/>
            <person name="Linde D."/>
            <person name="Babiker R."/>
            <person name="Drula E."/>
            <person name="Ayuso-Fernandez I."/>
            <person name="Pacheco R."/>
            <person name="Padilla G."/>
            <person name="Ferreira P."/>
            <person name="Barriuso J."/>
            <person name="Kellner H."/>
            <person name="Castanera R."/>
            <person name="Alfaro M."/>
            <person name="Ramirez L."/>
            <person name="Pisabarro A.G."/>
            <person name="Kuo A."/>
            <person name="Tritt A."/>
            <person name="Lipzen A."/>
            <person name="He G."/>
            <person name="Yan M."/>
            <person name="Ng V."/>
            <person name="Cullen D."/>
            <person name="Martin F."/>
            <person name="Rosso M.-N."/>
            <person name="Henrissat B."/>
            <person name="Hibbett D."/>
            <person name="Martinez A.T."/>
            <person name="Grigoriev I.V."/>
        </authorList>
    </citation>
    <scope>NUCLEOTIDE SEQUENCE</scope>
    <source>
        <strain evidence="3">CBS 506.95</strain>
    </source>
</reference>
<dbReference type="GO" id="GO:0030422">
    <property type="term" value="P:siRNA processing"/>
    <property type="evidence" value="ECO:0007669"/>
    <property type="project" value="TreeGrafter"/>
</dbReference>
<name>A0A9P6EDC6_9AGAR</name>
<gene>
    <name evidence="3" type="ORF">CPB83DRAFT_793985</name>
</gene>
<dbReference type="PANTHER" id="PTHR23079">
    <property type="entry name" value="RNA-DEPENDENT RNA POLYMERASE"/>
    <property type="match status" value="1"/>
</dbReference>
<comment type="similarity">
    <text evidence="1">Belongs to the RdRP family.</text>
</comment>
<feature type="domain" description="RDRP core" evidence="2">
    <location>
        <begin position="2"/>
        <end position="412"/>
    </location>
</feature>
<comment type="caution">
    <text evidence="3">The sequence shown here is derived from an EMBL/GenBank/DDBJ whole genome shotgun (WGS) entry which is preliminary data.</text>
</comment>
<keyword evidence="1" id="KW-0548">Nucleotidyltransferase</keyword>
<evidence type="ECO:0000313" key="4">
    <source>
        <dbReference type="Proteomes" id="UP000807306"/>
    </source>
</evidence>
<dbReference type="PANTHER" id="PTHR23079:SF55">
    <property type="entry name" value="RNA-DIRECTED RNA POLYMERASE"/>
    <property type="match status" value="1"/>
</dbReference>
<keyword evidence="4" id="KW-1185">Reference proteome</keyword>
<sequence length="598" mass="67382">MIRFLGYKGVVAVDLALPRSTINMRLRPSMKRFDAEISTTSPVEIVQAFERPNTAYLNRPLIMFLEDRKVPIDSFLQLQAKAIDRARKISTSIDHFVRLSSSYHLGSNFYLLDLLRRIEKEYSPTIQNRIFQLPLFQGLCRVATNVILREIRERARIPIEGSYRLVGVADEGPEYIKKFGWNDVLCLREGEIFACIQTNHNESPVWLQGSATVSRNPLTHPGDVQRVYAIGEPPDDQRCLFKHLRNVVVMPSQGKRPLASCLSGGDLGGDEFSVIMDETLFPQTDVRPADYLPTAPWTLEGSETVKPKHITKFIVQYIESDVLGLLSDKLLLVADQSPDGVFDKKCIQLAEWCSKAINYPKQGIPVQLDFRSLPRPLTPDWYIQDVDPASNTISNANYVCESPRALGCLYREALRLEKLEQVSATAKVPNELRGSGTSHHPITPLLKSKIEDFLGDAVHLSSNRSQSAHIRQLFEHYRVELQYICSMTTLSSLSGDKLEEEEVVLGKILGAGLQKNIREDLQQRMKDNVASLVRNVKRHLLVENSGPGQEEAHPDLFYGLELAWSAWNFSVSKQGEFGSGSFGLIALTTFFHCLDRLG</sequence>
<dbReference type="InterPro" id="IPR007855">
    <property type="entry name" value="RDRP"/>
</dbReference>
<keyword evidence="1" id="KW-0696">RNA-directed RNA polymerase</keyword>
<proteinExistence type="inferred from homology"/>
<evidence type="ECO:0000256" key="1">
    <source>
        <dbReference type="RuleBase" id="RU363098"/>
    </source>
</evidence>
<dbReference type="GO" id="GO:0003723">
    <property type="term" value="F:RNA binding"/>
    <property type="evidence" value="ECO:0007669"/>
    <property type="project" value="UniProtKB-KW"/>
</dbReference>
<keyword evidence="1" id="KW-0694">RNA-binding</keyword>
<dbReference type="OrthoDB" id="2845555at2759"/>
<dbReference type="GO" id="GO:0003968">
    <property type="term" value="F:RNA-directed RNA polymerase activity"/>
    <property type="evidence" value="ECO:0007669"/>
    <property type="project" value="UniProtKB-KW"/>
</dbReference>
<dbReference type="GO" id="GO:0031380">
    <property type="term" value="C:nuclear RNA-directed RNA polymerase complex"/>
    <property type="evidence" value="ECO:0007669"/>
    <property type="project" value="TreeGrafter"/>
</dbReference>
<comment type="catalytic activity">
    <reaction evidence="1">
        <text>RNA(n) + a ribonucleoside 5'-triphosphate = RNA(n+1) + diphosphate</text>
        <dbReference type="Rhea" id="RHEA:21248"/>
        <dbReference type="Rhea" id="RHEA-COMP:14527"/>
        <dbReference type="Rhea" id="RHEA-COMP:17342"/>
        <dbReference type="ChEBI" id="CHEBI:33019"/>
        <dbReference type="ChEBI" id="CHEBI:61557"/>
        <dbReference type="ChEBI" id="CHEBI:140395"/>
        <dbReference type="EC" id="2.7.7.48"/>
    </reaction>
</comment>